<proteinExistence type="inferred from homology"/>
<dbReference type="OrthoDB" id="9783707at2"/>
<evidence type="ECO:0000256" key="3">
    <source>
        <dbReference type="ARBA" id="ARBA00022692"/>
    </source>
</evidence>
<dbReference type="Pfam" id="PF00892">
    <property type="entry name" value="EamA"/>
    <property type="match status" value="1"/>
</dbReference>
<evidence type="ECO:0000313" key="6">
    <source>
        <dbReference type="EMBL" id="SDE30085.1"/>
    </source>
</evidence>
<dbReference type="Gene3D" id="1.10.3730.20">
    <property type="match status" value="2"/>
</dbReference>
<dbReference type="AlphaFoldDB" id="A0A0Q0QKH3"/>
<dbReference type="EMBL" id="FNAY01000001">
    <property type="protein sequence ID" value="SDE30085.1"/>
    <property type="molecule type" value="Genomic_DNA"/>
</dbReference>
<dbReference type="InterPro" id="IPR000620">
    <property type="entry name" value="EamA_dom"/>
</dbReference>
<reference evidence="6 7" key="1">
    <citation type="submission" date="2016-10" db="EMBL/GenBank/DDBJ databases">
        <authorList>
            <person name="de Groot N.N."/>
        </authorList>
    </citation>
    <scope>NUCLEOTIDE SEQUENCE [LARGE SCALE GENOMIC DNA]</scope>
    <source>
        <strain evidence="7">DSM 938 / 37b4</strain>
    </source>
</reference>
<keyword evidence="5" id="KW-0472">Membrane</keyword>
<dbReference type="Proteomes" id="UP000183812">
    <property type="component" value="Unassembled WGS sequence"/>
</dbReference>
<comment type="subcellular location">
    <subcellularLocation>
        <location evidence="1">Membrane</location>
        <topology evidence="1">Multi-pass membrane protein</topology>
    </subcellularLocation>
</comment>
<dbReference type="PANTHER" id="PTHR32322:SF2">
    <property type="entry name" value="EAMA DOMAIN-CONTAINING PROTEIN"/>
    <property type="match status" value="1"/>
</dbReference>
<dbReference type="InterPro" id="IPR050638">
    <property type="entry name" value="AA-Vitamin_Transporters"/>
</dbReference>
<sequence>MSLSILLAVLAAAFLHALWNALLRFGGSKIRAMVMLSYMEAAVGLAIALTRPWPEVAAWKWVIAASCVHFFYKYFLAHAYEQGDLSRVYPIARGTAPMMVAIVSALFALDTIEPLGYVGIGVLGLGILFMARGVFTDGESRKLLPFAFGSACATATYTLTDGLGARVAGDAAGYVGWLMVGGGLLFGLVMTFSRPKGFLTVAPLKDWGMAAAGAAASYGAYAISIWAMTKAPIALVAATRETAILFAVLIGWLVFGEKMTRSKATAAVLIVAGVVLTRL</sequence>
<organism evidence="6 7">
    <name type="scientific">Rhodobacter capsulatus</name>
    <name type="common">Rhodopseudomonas capsulata</name>
    <dbReference type="NCBI Taxonomy" id="1061"/>
    <lineage>
        <taxon>Bacteria</taxon>
        <taxon>Pseudomonadati</taxon>
        <taxon>Pseudomonadota</taxon>
        <taxon>Alphaproteobacteria</taxon>
        <taxon>Rhodobacterales</taxon>
        <taxon>Rhodobacter group</taxon>
        <taxon>Rhodobacter</taxon>
    </lineage>
</organism>
<dbReference type="RefSeq" id="WP_055213257.1">
    <property type="nucleotide sequence ID" value="NZ_CP061202.1"/>
</dbReference>
<dbReference type="GO" id="GO:0016020">
    <property type="term" value="C:membrane"/>
    <property type="evidence" value="ECO:0007669"/>
    <property type="project" value="UniProtKB-SubCell"/>
</dbReference>
<gene>
    <name evidence="6" type="ORF">SAMN04244550_00060</name>
</gene>
<accession>A0A0Q0QKH3</accession>
<evidence type="ECO:0000256" key="2">
    <source>
        <dbReference type="ARBA" id="ARBA00007362"/>
    </source>
</evidence>
<protein>
    <submittedName>
        <fullName evidence="6">EamA-like transporter family protein</fullName>
    </submittedName>
</protein>
<comment type="similarity">
    <text evidence="2">Belongs to the EamA transporter family.</text>
</comment>
<name>A0A0Q0QKH3_RHOCA</name>
<dbReference type="SUPFAM" id="SSF103481">
    <property type="entry name" value="Multidrug resistance efflux transporter EmrE"/>
    <property type="match status" value="2"/>
</dbReference>
<keyword evidence="4" id="KW-1133">Transmembrane helix</keyword>
<evidence type="ECO:0000256" key="5">
    <source>
        <dbReference type="ARBA" id="ARBA00023136"/>
    </source>
</evidence>
<dbReference type="PANTHER" id="PTHR32322">
    <property type="entry name" value="INNER MEMBRANE TRANSPORTER"/>
    <property type="match status" value="1"/>
</dbReference>
<dbReference type="InterPro" id="IPR037185">
    <property type="entry name" value="EmrE-like"/>
</dbReference>
<evidence type="ECO:0000256" key="1">
    <source>
        <dbReference type="ARBA" id="ARBA00004141"/>
    </source>
</evidence>
<evidence type="ECO:0000313" key="7">
    <source>
        <dbReference type="Proteomes" id="UP000183812"/>
    </source>
</evidence>
<evidence type="ECO:0000256" key="4">
    <source>
        <dbReference type="ARBA" id="ARBA00022989"/>
    </source>
</evidence>
<keyword evidence="3" id="KW-0812">Transmembrane</keyword>